<feature type="transmembrane region" description="Helical" evidence="9">
    <location>
        <begin position="190"/>
        <end position="213"/>
    </location>
</feature>
<dbReference type="GO" id="GO:0022857">
    <property type="term" value="F:transmembrane transporter activity"/>
    <property type="evidence" value="ECO:0007669"/>
    <property type="project" value="InterPro"/>
</dbReference>
<feature type="transmembrane region" description="Helical" evidence="9">
    <location>
        <begin position="12"/>
        <end position="31"/>
    </location>
</feature>
<dbReference type="PANTHER" id="PTHR11795">
    <property type="entry name" value="BRANCHED-CHAIN AMINO ACID TRANSPORT SYSTEM PERMEASE PROTEIN LIVH"/>
    <property type="match status" value="1"/>
</dbReference>
<sequence length="308" mass="32615">MLNLFLLQALNGLQFGILLFLVAAGLTLIFGIMDLINLAHGVLYMVGAYLVATLTAYTGDFFLGLALTIPATLLFGIILEVLIFRRLYDRDHLDQVLATFGLILILNEGVQMLWGAAPMSVPIPDVLSGSMPLIGNMRYPLFRVLIIAAGLATALGLYILVSHTRIGMRLRAGATNAPMISALGVDIRRLFMLVFALGAMLAGFAGAMVAPILSVQPGMGDSILILTFVVIVIGGVGSVRGAFVAALLVGLVDTLGRTFGPILLRNLMDPSAASQTGRTLAPMLIYILMAAVLFFRPAGLFPAKGAAQ</sequence>
<evidence type="ECO:0000256" key="7">
    <source>
        <dbReference type="ARBA" id="ARBA00023136"/>
    </source>
</evidence>
<evidence type="ECO:0000256" key="6">
    <source>
        <dbReference type="ARBA" id="ARBA00022989"/>
    </source>
</evidence>
<comment type="similarity">
    <text evidence="8">Belongs to the binding-protein-dependent transport system permease family. LivHM subfamily.</text>
</comment>
<comment type="subcellular location">
    <subcellularLocation>
        <location evidence="1">Cell membrane</location>
        <topology evidence="1">Multi-pass membrane protein</topology>
    </subcellularLocation>
</comment>
<keyword evidence="6 9" id="KW-1133">Transmembrane helix</keyword>
<name>A0A0P0Z5C7_9HYPH</name>
<dbReference type="InterPro" id="IPR052157">
    <property type="entry name" value="BCAA_transport_permease"/>
</dbReference>
<evidence type="ECO:0000256" key="4">
    <source>
        <dbReference type="ARBA" id="ARBA00022692"/>
    </source>
</evidence>
<feature type="transmembrane region" description="Helical" evidence="9">
    <location>
        <begin position="243"/>
        <end position="264"/>
    </location>
</feature>
<keyword evidence="4 9" id="KW-0812">Transmembrane</keyword>
<evidence type="ECO:0000256" key="8">
    <source>
        <dbReference type="ARBA" id="ARBA00037998"/>
    </source>
</evidence>
<evidence type="ECO:0000256" key="9">
    <source>
        <dbReference type="SAM" id="Phobius"/>
    </source>
</evidence>
<dbReference type="EMBL" id="LC066380">
    <property type="protein sequence ID" value="BAT29351.1"/>
    <property type="molecule type" value="Genomic_DNA"/>
</dbReference>
<proteinExistence type="inferred from homology"/>
<evidence type="ECO:0000256" key="5">
    <source>
        <dbReference type="ARBA" id="ARBA00022970"/>
    </source>
</evidence>
<evidence type="ECO:0000256" key="3">
    <source>
        <dbReference type="ARBA" id="ARBA00022475"/>
    </source>
</evidence>
<keyword evidence="7 9" id="KW-0472">Membrane</keyword>
<keyword evidence="5" id="KW-0029">Amino-acid transport</keyword>
<dbReference type="InterPro" id="IPR001851">
    <property type="entry name" value="ABC_transp_permease"/>
</dbReference>
<accession>A0A0P0Z5C7</accession>
<keyword evidence="2" id="KW-0813">Transport</keyword>
<feature type="transmembrane region" description="Helical" evidence="9">
    <location>
        <begin position="141"/>
        <end position="161"/>
    </location>
</feature>
<feature type="transmembrane region" description="Helical" evidence="9">
    <location>
        <begin position="63"/>
        <end position="84"/>
    </location>
</feature>
<dbReference type="Pfam" id="PF02653">
    <property type="entry name" value="BPD_transp_2"/>
    <property type="match status" value="1"/>
</dbReference>
<evidence type="ECO:0000256" key="1">
    <source>
        <dbReference type="ARBA" id="ARBA00004651"/>
    </source>
</evidence>
<dbReference type="CDD" id="cd06582">
    <property type="entry name" value="TM_PBP1_LivH_like"/>
    <property type="match status" value="1"/>
</dbReference>
<dbReference type="GO" id="GO:0006865">
    <property type="term" value="P:amino acid transport"/>
    <property type="evidence" value="ECO:0007669"/>
    <property type="project" value="UniProtKB-KW"/>
</dbReference>
<feature type="transmembrane region" description="Helical" evidence="9">
    <location>
        <begin position="284"/>
        <end position="303"/>
    </location>
</feature>
<feature type="transmembrane region" description="Helical" evidence="9">
    <location>
        <begin position="38"/>
        <end position="57"/>
    </location>
</feature>
<feature type="transmembrane region" description="Helical" evidence="9">
    <location>
        <begin position="96"/>
        <end position="121"/>
    </location>
</feature>
<dbReference type="AlphaFoldDB" id="A0A0P0Z5C7"/>
<dbReference type="GO" id="GO:0005886">
    <property type="term" value="C:plasma membrane"/>
    <property type="evidence" value="ECO:0007669"/>
    <property type="project" value="UniProtKB-SubCell"/>
</dbReference>
<evidence type="ECO:0000313" key="10">
    <source>
        <dbReference type="EMBL" id="BAT29351.1"/>
    </source>
</evidence>
<dbReference type="PANTHER" id="PTHR11795:SF442">
    <property type="entry name" value="ABC TRANSPORTER ATP-BINDING PROTEIN"/>
    <property type="match status" value="1"/>
</dbReference>
<protein>
    <submittedName>
        <fullName evidence="10">ABC transporter permease protein</fullName>
    </submittedName>
</protein>
<organism evidence="10">
    <name type="scientific">Aurantimonas manganoxydans</name>
    <dbReference type="NCBI Taxonomy" id="651183"/>
    <lineage>
        <taxon>Bacteria</taxon>
        <taxon>Pseudomonadati</taxon>
        <taxon>Pseudomonadota</taxon>
        <taxon>Alphaproteobacteria</taxon>
        <taxon>Hyphomicrobiales</taxon>
        <taxon>Aurantimonadaceae</taxon>
        <taxon>Aurantimonas</taxon>
    </lineage>
</organism>
<keyword evidence="3" id="KW-1003">Cell membrane</keyword>
<reference evidence="10" key="1">
    <citation type="journal article" date="2015" name="Proc. Natl. Acad. Sci. U.S.A.">
        <title>Bacterial clade with the ribosomal RNA operon on a small plasmid rather than the chromosome.</title>
        <authorList>
            <person name="Anda M."/>
            <person name="Ohtsubo Y."/>
            <person name="Okubo T."/>
            <person name="Sugawara M."/>
            <person name="Nagata Y."/>
            <person name="Tsuda M."/>
            <person name="Minamisawa K."/>
            <person name="Mitsui H."/>
        </authorList>
    </citation>
    <scope>NUCLEOTIDE SEQUENCE</scope>
    <source>
        <strain evidence="10">DSM 21871</strain>
    </source>
</reference>
<evidence type="ECO:0000256" key="2">
    <source>
        <dbReference type="ARBA" id="ARBA00022448"/>
    </source>
</evidence>
<feature type="transmembrane region" description="Helical" evidence="9">
    <location>
        <begin position="219"/>
        <end position="236"/>
    </location>
</feature>